<dbReference type="GO" id="GO:0005886">
    <property type="term" value="C:plasma membrane"/>
    <property type="evidence" value="ECO:0007669"/>
    <property type="project" value="TreeGrafter"/>
</dbReference>
<dbReference type="Proteomes" id="UP000193467">
    <property type="component" value="Unassembled WGS sequence"/>
</dbReference>
<dbReference type="OrthoDB" id="2533084at2759"/>
<feature type="transmembrane region" description="Helical" evidence="6">
    <location>
        <begin position="441"/>
        <end position="460"/>
    </location>
</feature>
<dbReference type="Pfam" id="PF07690">
    <property type="entry name" value="MFS_1"/>
    <property type="match status" value="1"/>
</dbReference>
<accession>A0A1Y2FYA2</accession>
<protein>
    <submittedName>
        <fullName evidence="7">Major facilitator superfamily domain-containing protein</fullName>
    </submittedName>
</protein>
<evidence type="ECO:0000256" key="1">
    <source>
        <dbReference type="ARBA" id="ARBA00004141"/>
    </source>
</evidence>
<feature type="transmembrane region" description="Helical" evidence="6">
    <location>
        <begin position="502"/>
        <end position="521"/>
    </location>
</feature>
<dbReference type="InterPro" id="IPR036259">
    <property type="entry name" value="MFS_trans_sf"/>
</dbReference>
<feature type="transmembrane region" description="Helical" evidence="6">
    <location>
        <begin position="132"/>
        <end position="151"/>
    </location>
</feature>
<dbReference type="EMBL" id="MCGR01000007">
    <property type="protein sequence ID" value="ORY89020.1"/>
    <property type="molecule type" value="Genomic_DNA"/>
</dbReference>
<keyword evidence="4 6" id="KW-0472">Membrane</keyword>
<dbReference type="AlphaFoldDB" id="A0A1Y2FYA2"/>
<evidence type="ECO:0000313" key="8">
    <source>
        <dbReference type="Proteomes" id="UP000193467"/>
    </source>
</evidence>
<feature type="transmembrane region" description="Helical" evidence="6">
    <location>
        <begin position="215"/>
        <end position="235"/>
    </location>
</feature>
<feature type="region of interest" description="Disordered" evidence="5">
    <location>
        <begin position="1"/>
        <end position="43"/>
    </location>
</feature>
<comment type="caution">
    <text evidence="7">The sequence shown here is derived from an EMBL/GenBank/DDBJ whole genome shotgun (WGS) entry which is preliminary data.</text>
</comment>
<keyword evidence="8" id="KW-1185">Reference proteome</keyword>
<dbReference type="InParanoid" id="A0A1Y2FYA2"/>
<dbReference type="PANTHER" id="PTHR23502:SF22">
    <property type="entry name" value="MAJOR FACILITATOR SUPERFAMILY (MFS) PROFILE DOMAIN-CONTAINING PROTEIN"/>
    <property type="match status" value="1"/>
</dbReference>
<reference evidence="7 8" key="1">
    <citation type="submission" date="2016-07" db="EMBL/GenBank/DDBJ databases">
        <title>Pervasive Adenine N6-methylation of Active Genes in Fungi.</title>
        <authorList>
            <consortium name="DOE Joint Genome Institute"/>
            <person name="Mondo S.J."/>
            <person name="Dannebaum R.O."/>
            <person name="Kuo R.C."/>
            <person name="Labutti K."/>
            <person name="Haridas S."/>
            <person name="Kuo A."/>
            <person name="Salamov A."/>
            <person name="Ahrendt S.R."/>
            <person name="Lipzen A."/>
            <person name="Sullivan W."/>
            <person name="Andreopoulos W.B."/>
            <person name="Clum A."/>
            <person name="Lindquist E."/>
            <person name="Daum C."/>
            <person name="Ramamoorthy G.K."/>
            <person name="Gryganskyi A."/>
            <person name="Culley D."/>
            <person name="Magnuson J.K."/>
            <person name="James T.Y."/>
            <person name="O'Malley M.A."/>
            <person name="Stajich J.E."/>
            <person name="Spatafora J.W."/>
            <person name="Visel A."/>
            <person name="Grigoriev I.V."/>
        </authorList>
    </citation>
    <scope>NUCLEOTIDE SEQUENCE [LARGE SCALE GENOMIC DNA]</scope>
    <source>
        <strain evidence="7 8">62-1032</strain>
    </source>
</reference>
<feature type="compositionally biased region" description="Polar residues" evidence="5">
    <location>
        <begin position="1"/>
        <end position="10"/>
    </location>
</feature>
<organism evidence="7 8">
    <name type="scientific">Leucosporidium creatinivorum</name>
    <dbReference type="NCBI Taxonomy" id="106004"/>
    <lineage>
        <taxon>Eukaryota</taxon>
        <taxon>Fungi</taxon>
        <taxon>Dikarya</taxon>
        <taxon>Basidiomycota</taxon>
        <taxon>Pucciniomycotina</taxon>
        <taxon>Microbotryomycetes</taxon>
        <taxon>Leucosporidiales</taxon>
        <taxon>Leucosporidium</taxon>
    </lineage>
</organism>
<dbReference type="Gene3D" id="1.20.1250.20">
    <property type="entry name" value="MFS general substrate transporter like domains"/>
    <property type="match status" value="1"/>
</dbReference>
<dbReference type="SUPFAM" id="SSF103473">
    <property type="entry name" value="MFS general substrate transporter"/>
    <property type="match status" value="1"/>
</dbReference>
<feature type="transmembrane region" description="Helical" evidence="6">
    <location>
        <begin position="156"/>
        <end position="174"/>
    </location>
</feature>
<feature type="transmembrane region" description="Helical" evidence="6">
    <location>
        <begin position="186"/>
        <end position="203"/>
    </location>
</feature>
<gene>
    <name evidence="7" type="ORF">BCR35DRAFT_190849</name>
</gene>
<evidence type="ECO:0000256" key="4">
    <source>
        <dbReference type="ARBA" id="ARBA00023136"/>
    </source>
</evidence>
<keyword evidence="3 6" id="KW-1133">Transmembrane helix</keyword>
<dbReference type="PANTHER" id="PTHR23502">
    <property type="entry name" value="MAJOR FACILITATOR SUPERFAMILY"/>
    <property type="match status" value="1"/>
</dbReference>
<evidence type="ECO:0000256" key="5">
    <source>
        <dbReference type="SAM" id="MobiDB-lite"/>
    </source>
</evidence>
<sequence length="540" mass="59698">MSTDNSTNSMHDVEKQTSAHLPSSTHPELQGGGNIDRTDSDIEKHNGEVKLFDDSGLLKTAADGKTVLIPQPSDDPRDPLNWSSLKKHTILLLLAFAAFGGDFQSGAGIPLLGPQGAEWSMSPNDVNKAGNLNVLLLGIGGMIWIPPLYFWGRLPVLFWTQLIGTFMVLGSALAQDFQTYYVLRPFTSLFLTAGQTIGLTFIKDMFYFHEHARKIGIWIFIFLCSPYCGPFFGGFMVNGLDGRWRPVLWLVFAYSVLLLILISLFADETWYDRNLAAQPDRQGGFIGRINDLVGVTAFRQRKYKAKVWPSVMRLLEVFAKPVTWVVFVIYALSFMWAVGINITSSILFATPKEAGGYGFSLRTISFIYFTPLVGLWIGEMAGHFLNDWVANRYTRTHGGIFRPECRLYTYFIAAFLMIPGLILVGQALHLQLSAGAVVMGWGMYVVGVMISSVGITAYILDTFPSASGEVSSIVNLSRTISGFSVGYYQMEWGAKDGFNVSFGIQAAIVGIATILVIVLIFTGERLRKLGGPLHWGEKGH</sequence>
<feature type="transmembrane region" description="Helical" evidence="6">
    <location>
        <begin position="247"/>
        <end position="266"/>
    </location>
</feature>
<evidence type="ECO:0000256" key="6">
    <source>
        <dbReference type="SAM" id="Phobius"/>
    </source>
</evidence>
<keyword evidence="2 6" id="KW-0812">Transmembrane</keyword>
<dbReference type="InterPro" id="IPR011701">
    <property type="entry name" value="MFS"/>
</dbReference>
<feature type="transmembrane region" description="Helical" evidence="6">
    <location>
        <begin position="407"/>
        <end position="429"/>
    </location>
</feature>
<feature type="transmembrane region" description="Helical" evidence="6">
    <location>
        <begin position="322"/>
        <end position="346"/>
    </location>
</feature>
<comment type="subcellular location">
    <subcellularLocation>
        <location evidence="1">Membrane</location>
        <topology evidence="1">Multi-pass membrane protein</topology>
    </subcellularLocation>
</comment>
<feature type="transmembrane region" description="Helical" evidence="6">
    <location>
        <begin position="90"/>
        <end position="112"/>
    </location>
</feature>
<name>A0A1Y2FYA2_9BASI</name>
<evidence type="ECO:0000256" key="3">
    <source>
        <dbReference type="ARBA" id="ARBA00022989"/>
    </source>
</evidence>
<evidence type="ECO:0000313" key="7">
    <source>
        <dbReference type="EMBL" id="ORY89020.1"/>
    </source>
</evidence>
<feature type="transmembrane region" description="Helical" evidence="6">
    <location>
        <begin position="366"/>
        <end position="386"/>
    </location>
</feature>
<proteinExistence type="predicted"/>
<evidence type="ECO:0000256" key="2">
    <source>
        <dbReference type="ARBA" id="ARBA00022692"/>
    </source>
</evidence>
<dbReference type="GO" id="GO:0022857">
    <property type="term" value="F:transmembrane transporter activity"/>
    <property type="evidence" value="ECO:0007669"/>
    <property type="project" value="InterPro"/>
</dbReference>
<feature type="compositionally biased region" description="Polar residues" evidence="5">
    <location>
        <begin position="18"/>
        <end position="27"/>
    </location>
</feature>
<dbReference type="STRING" id="106004.A0A1Y2FYA2"/>